<comment type="similarity">
    <text evidence="2">Belongs to the N-acetylmuramoyl-L-alanine amidase 2 family.</text>
</comment>
<dbReference type="InterPro" id="IPR002477">
    <property type="entry name" value="Peptidoglycan-bd-like"/>
</dbReference>
<comment type="caution">
    <text evidence="9">The sequence shown here is derived from an EMBL/GenBank/DDBJ whole genome shotgun (WGS) entry which is preliminary data.</text>
</comment>
<organism evidence="9 10">
    <name type="scientific">Anaerovorax odorimutans</name>
    <dbReference type="NCBI Taxonomy" id="109327"/>
    <lineage>
        <taxon>Bacteria</taxon>
        <taxon>Bacillati</taxon>
        <taxon>Bacillota</taxon>
        <taxon>Clostridia</taxon>
        <taxon>Peptostreptococcales</taxon>
        <taxon>Anaerovoracaceae</taxon>
        <taxon>Anaerovorax</taxon>
    </lineage>
</organism>
<keyword evidence="6" id="KW-0178">Competence</keyword>
<evidence type="ECO:0000256" key="6">
    <source>
        <dbReference type="ARBA" id="ARBA00023287"/>
    </source>
</evidence>
<dbReference type="InterPro" id="IPR036366">
    <property type="entry name" value="PGBDSf"/>
</dbReference>
<dbReference type="InterPro" id="IPR002502">
    <property type="entry name" value="Amidase_domain"/>
</dbReference>
<dbReference type="PANTHER" id="PTHR30417:SF11">
    <property type="entry name" value="N-ACETYLMURAMOYL-L-ALANINE AMIDASE XLYA"/>
    <property type="match status" value="1"/>
</dbReference>
<dbReference type="GO" id="GO:0008745">
    <property type="term" value="F:N-acetylmuramoyl-L-alanine amidase activity"/>
    <property type="evidence" value="ECO:0007669"/>
    <property type="project" value="UniProtKB-EC"/>
</dbReference>
<keyword evidence="10" id="KW-1185">Reference proteome</keyword>
<comment type="catalytic activity">
    <reaction evidence="1">
        <text>Hydrolyzes the link between N-acetylmuramoyl residues and L-amino acid residues in certain cell-wall glycopeptides.</text>
        <dbReference type="EC" id="3.5.1.28"/>
    </reaction>
</comment>
<evidence type="ECO:0000256" key="1">
    <source>
        <dbReference type="ARBA" id="ARBA00001561"/>
    </source>
</evidence>
<dbReference type="SMART" id="SM00644">
    <property type="entry name" value="Ami_2"/>
    <property type="match status" value="1"/>
</dbReference>
<dbReference type="SUPFAM" id="SSF47090">
    <property type="entry name" value="PGBD-like"/>
    <property type="match status" value="1"/>
</dbReference>
<dbReference type="EC" id="3.5.1.28" evidence="3"/>
<dbReference type="PANTHER" id="PTHR30417">
    <property type="entry name" value="N-ACETYLMURAMOYL-L-ALANINE AMIDASE AMID"/>
    <property type="match status" value="1"/>
</dbReference>
<dbReference type="SUPFAM" id="SSF55846">
    <property type="entry name" value="N-acetylmuramoyl-L-alanine amidase-like"/>
    <property type="match status" value="1"/>
</dbReference>
<gene>
    <name evidence="9" type="ORF">NE619_13060</name>
</gene>
<dbReference type="Gene3D" id="1.10.101.10">
    <property type="entry name" value="PGBD-like superfamily/PGBD"/>
    <property type="match status" value="1"/>
</dbReference>
<evidence type="ECO:0000256" key="7">
    <source>
        <dbReference type="ARBA" id="ARBA00023316"/>
    </source>
</evidence>
<accession>A0ABT1RR34</accession>
<proteinExistence type="inferred from homology"/>
<dbReference type="InterPro" id="IPR051206">
    <property type="entry name" value="NAMLAA_amidase_2"/>
</dbReference>
<keyword evidence="7" id="KW-0961">Cell wall biogenesis/degradation</keyword>
<keyword evidence="5" id="KW-0749">Sporulation</keyword>
<evidence type="ECO:0000256" key="2">
    <source>
        <dbReference type="ARBA" id="ARBA00007553"/>
    </source>
</evidence>
<dbReference type="CDD" id="cd06583">
    <property type="entry name" value="PGRP"/>
    <property type="match status" value="1"/>
</dbReference>
<keyword evidence="4 9" id="KW-0378">Hydrolase</keyword>
<evidence type="ECO:0000256" key="5">
    <source>
        <dbReference type="ARBA" id="ARBA00022969"/>
    </source>
</evidence>
<dbReference type="InterPro" id="IPR036365">
    <property type="entry name" value="PGBD-like_sf"/>
</dbReference>
<protein>
    <recommendedName>
        <fullName evidence="3">N-acetylmuramoyl-L-alanine amidase</fullName>
        <ecNumber evidence="3">3.5.1.28</ecNumber>
    </recommendedName>
</protein>
<dbReference type="Proteomes" id="UP001524502">
    <property type="component" value="Unassembled WGS sequence"/>
</dbReference>
<dbReference type="Pfam" id="PF01471">
    <property type="entry name" value="PG_binding_1"/>
    <property type="match status" value="1"/>
</dbReference>
<evidence type="ECO:0000259" key="8">
    <source>
        <dbReference type="SMART" id="SM00644"/>
    </source>
</evidence>
<dbReference type="Gene3D" id="3.40.80.10">
    <property type="entry name" value="Peptidoglycan recognition protein-like"/>
    <property type="match status" value="1"/>
</dbReference>
<dbReference type="EMBL" id="JANFXK010000015">
    <property type="protein sequence ID" value="MCQ4637656.1"/>
    <property type="molecule type" value="Genomic_DNA"/>
</dbReference>
<sequence>MALKVRKKLCPKSKYNRKCPYKMTPKYITIHNTSNDASAAKEVAYMLSNNNQTSYHYAVDDKEAIQAIPLNRNAWHAGDGGSGTGNRKSIGIEICYSKSGGSRFDKAEKNAAYLTAVLLKERGWGIDRVKRHKDWSGKNCPHRTIARGWNRFLNMVQAELNKLNGKSGNTKKAVTLKVPSKTIYRGCTGENVKRLQRILNKYVDADLKVDGSFGPATEKALKKFQRKYGLAADGSCGPKTIAKIKRLI</sequence>
<reference evidence="9 10" key="1">
    <citation type="submission" date="2022-06" db="EMBL/GenBank/DDBJ databases">
        <title>Isolation of gut microbiota from human fecal samples.</title>
        <authorList>
            <person name="Pamer E.G."/>
            <person name="Barat B."/>
            <person name="Waligurski E."/>
            <person name="Medina S."/>
            <person name="Paddock L."/>
            <person name="Mostad J."/>
        </authorList>
    </citation>
    <scope>NUCLEOTIDE SEQUENCE [LARGE SCALE GENOMIC DNA]</scope>
    <source>
        <strain evidence="9 10">SL.3.17</strain>
    </source>
</reference>
<name>A0ABT1RR34_9FIRM</name>
<evidence type="ECO:0000313" key="10">
    <source>
        <dbReference type="Proteomes" id="UP001524502"/>
    </source>
</evidence>
<evidence type="ECO:0000256" key="3">
    <source>
        <dbReference type="ARBA" id="ARBA00011901"/>
    </source>
</evidence>
<dbReference type="Pfam" id="PF01510">
    <property type="entry name" value="Amidase_2"/>
    <property type="match status" value="1"/>
</dbReference>
<evidence type="ECO:0000256" key="4">
    <source>
        <dbReference type="ARBA" id="ARBA00022801"/>
    </source>
</evidence>
<dbReference type="InterPro" id="IPR036505">
    <property type="entry name" value="Amidase/PGRP_sf"/>
</dbReference>
<feature type="domain" description="N-acetylmuramoyl-L-alanine amidase" evidence="8">
    <location>
        <begin position="15"/>
        <end position="152"/>
    </location>
</feature>
<evidence type="ECO:0000313" key="9">
    <source>
        <dbReference type="EMBL" id="MCQ4637656.1"/>
    </source>
</evidence>
<dbReference type="RefSeq" id="WP_256132838.1">
    <property type="nucleotide sequence ID" value="NZ_JANFXK010000015.1"/>
</dbReference>